<protein>
    <submittedName>
        <fullName evidence="2">Uncharacterized protein</fullName>
    </submittedName>
</protein>
<dbReference type="EMBL" id="BQNB010015121">
    <property type="protein sequence ID" value="GJT36254.1"/>
    <property type="molecule type" value="Genomic_DNA"/>
</dbReference>
<accession>A0ABQ5DGR4</accession>
<organism evidence="2 3">
    <name type="scientific">Tanacetum coccineum</name>
    <dbReference type="NCBI Taxonomy" id="301880"/>
    <lineage>
        <taxon>Eukaryota</taxon>
        <taxon>Viridiplantae</taxon>
        <taxon>Streptophyta</taxon>
        <taxon>Embryophyta</taxon>
        <taxon>Tracheophyta</taxon>
        <taxon>Spermatophyta</taxon>
        <taxon>Magnoliopsida</taxon>
        <taxon>eudicotyledons</taxon>
        <taxon>Gunneridae</taxon>
        <taxon>Pentapetalae</taxon>
        <taxon>asterids</taxon>
        <taxon>campanulids</taxon>
        <taxon>Asterales</taxon>
        <taxon>Asteraceae</taxon>
        <taxon>Asteroideae</taxon>
        <taxon>Anthemideae</taxon>
        <taxon>Anthemidinae</taxon>
        <taxon>Tanacetum</taxon>
    </lineage>
</organism>
<dbReference type="Proteomes" id="UP001151760">
    <property type="component" value="Unassembled WGS sequence"/>
</dbReference>
<keyword evidence="1" id="KW-0175">Coiled coil</keyword>
<gene>
    <name evidence="2" type="ORF">Tco_0926673</name>
</gene>
<keyword evidence="3" id="KW-1185">Reference proteome</keyword>
<sequence>MASMPSANPMLVDLNEMENVFKKLFELLEKNCKRESIFYTSKEELRLIDVCVEAKLILREWHVYFEIKLGELVAEDVKNLVITSCMEIRNKDLHDETERISQELKDVSNESKIADTNYKDLFKLVQRSRVETNECDEVKVKIDELEKSLAKQIKENSDLLIKIDNLENVFANEEKRATLGKLNAFDNENCDFESKVIHLEKIIAQKSKDFDDVNLELSNRIAKFKAYFEKLEKTKVVLERQLARKVDDFKAEKDRFVKEFNHLRTQLENLKWKRVETKLDNSSILGKPPLLNNERDQLLKQIAYLESKLASQDILKFDSLNRKKWNINVSKSSKPKESVSEKVHTGESSKPFLRRVSQFTTYSLQKDRKFSKKSQSFETFFPQKGFKTRASNAKNQSFETSHSCFTPVKQVWRPIKESQTFEASTSQKSFKTSTLKGKNQVFVTPHSRFTPVKQVWRPKQSHSKSFKYSKSEMLSMQNKNDSASTINMKGRFSNDAKTNFWNVSSNDNNKWKYSSSTRFKTPHETSSFNNQWKIKRNFKSPLIPRELFSNETPVSSSRWNSTSLHRIDTTLKWFSKLGKPVSTVLKWVPKVVV</sequence>
<evidence type="ECO:0000313" key="3">
    <source>
        <dbReference type="Proteomes" id="UP001151760"/>
    </source>
</evidence>
<evidence type="ECO:0000313" key="2">
    <source>
        <dbReference type="EMBL" id="GJT36254.1"/>
    </source>
</evidence>
<reference evidence="2" key="2">
    <citation type="submission" date="2022-01" db="EMBL/GenBank/DDBJ databases">
        <authorList>
            <person name="Yamashiro T."/>
            <person name="Shiraishi A."/>
            <person name="Satake H."/>
            <person name="Nakayama K."/>
        </authorList>
    </citation>
    <scope>NUCLEOTIDE SEQUENCE</scope>
</reference>
<name>A0ABQ5DGR4_9ASTR</name>
<feature type="coiled-coil region" evidence="1">
    <location>
        <begin position="135"/>
        <end position="176"/>
    </location>
</feature>
<proteinExistence type="predicted"/>
<comment type="caution">
    <text evidence="2">The sequence shown here is derived from an EMBL/GenBank/DDBJ whole genome shotgun (WGS) entry which is preliminary data.</text>
</comment>
<reference evidence="2" key="1">
    <citation type="journal article" date="2022" name="Int. J. Mol. Sci.">
        <title>Draft Genome of Tanacetum Coccineum: Genomic Comparison of Closely Related Tanacetum-Family Plants.</title>
        <authorList>
            <person name="Yamashiro T."/>
            <person name="Shiraishi A."/>
            <person name="Nakayama K."/>
            <person name="Satake H."/>
        </authorList>
    </citation>
    <scope>NUCLEOTIDE SEQUENCE</scope>
</reference>
<evidence type="ECO:0000256" key="1">
    <source>
        <dbReference type="SAM" id="Coils"/>
    </source>
</evidence>